<evidence type="ECO:0000256" key="7">
    <source>
        <dbReference type="ARBA" id="ARBA00023002"/>
    </source>
</evidence>
<dbReference type="InterPro" id="IPR013752">
    <property type="entry name" value="KPA_reductase"/>
</dbReference>
<dbReference type="EMBL" id="JBELOE010000239">
    <property type="protein sequence ID" value="MER2493074.1"/>
    <property type="molecule type" value="Genomic_DNA"/>
</dbReference>
<comment type="caution">
    <text evidence="13">The sequence shown here is derived from an EMBL/GenBank/DDBJ whole genome shotgun (WGS) entry which is preliminary data.</text>
</comment>
<dbReference type="PANTHER" id="PTHR43765">
    <property type="entry name" value="2-DEHYDROPANTOATE 2-REDUCTASE-RELATED"/>
    <property type="match status" value="1"/>
</dbReference>
<feature type="domain" description="Ketopantoate reductase N-terminal" evidence="11">
    <location>
        <begin position="3"/>
        <end position="152"/>
    </location>
</feature>
<dbReference type="Pfam" id="PF02558">
    <property type="entry name" value="ApbA"/>
    <property type="match status" value="1"/>
</dbReference>
<evidence type="ECO:0000313" key="13">
    <source>
        <dbReference type="EMBL" id="MER2493074.1"/>
    </source>
</evidence>
<organism evidence="13 14">
    <name type="scientific">Catenovulum sediminis</name>
    <dbReference type="NCBI Taxonomy" id="1740262"/>
    <lineage>
        <taxon>Bacteria</taxon>
        <taxon>Pseudomonadati</taxon>
        <taxon>Pseudomonadota</taxon>
        <taxon>Gammaproteobacteria</taxon>
        <taxon>Alteromonadales</taxon>
        <taxon>Alteromonadaceae</taxon>
        <taxon>Catenovulum</taxon>
    </lineage>
</organism>
<evidence type="ECO:0000256" key="6">
    <source>
        <dbReference type="ARBA" id="ARBA00022857"/>
    </source>
</evidence>
<evidence type="ECO:0000256" key="5">
    <source>
        <dbReference type="ARBA" id="ARBA00022655"/>
    </source>
</evidence>
<evidence type="ECO:0000256" key="4">
    <source>
        <dbReference type="ARBA" id="ARBA00019465"/>
    </source>
</evidence>
<dbReference type="SUPFAM" id="SSF51735">
    <property type="entry name" value="NAD(P)-binding Rossmann-fold domains"/>
    <property type="match status" value="1"/>
</dbReference>
<evidence type="ECO:0000313" key="14">
    <source>
        <dbReference type="Proteomes" id="UP001467690"/>
    </source>
</evidence>
<comment type="pathway">
    <text evidence="1 10">Cofactor biosynthesis; (R)-pantothenate biosynthesis; (R)-pantoate from 3-methyl-2-oxobutanoate: step 2/2.</text>
</comment>
<evidence type="ECO:0000256" key="8">
    <source>
        <dbReference type="ARBA" id="ARBA00032024"/>
    </source>
</evidence>
<sequence>MLTIVGCGAISATVIYQCYKQQIPFEVLLRAQDIATTALPKKCLLFTDFNGSEHHIDLPLKTNDESPIELLLLAVKSYQVEAALSQVKQKFSLAKNAHIVLLHNGMGTVSSAHKIFPSAHVLLASTTYAAFSKEKFNIIQTGIGETVFGCLKNTAECPALLQGLINSWQQASWVTDIENRLWLKLFINSVINPLTAVNNIKNGELRSPRYSAHVEKLIDEIMQLSVCLKLPFNHSQLNSTVYQVIENTAENYSSMQQDVAHQRKTEIDFITGYLLQQAKQYNLVLPCHLSLYQQLKQVEKA</sequence>
<dbReference type="NCBIfam" id="TIGR00745">
    <property type="entry name" value="apbA_panE"/>
    <property type="match status" value="1"/>
</dbReference>
<dbReference type="InterPro" id="IPR013332">
    <property type="entry name" value="KPR_N"/>
</dbReference>
<dbReference type="SUPFAM" id="SSF48179">
    <property type="entry name" value="6-phosphogluconate dehydrogenase C-terminal domain-like"/>
    <property type="match status" value="1"/>
</dbReference>
<evidence type="ECO:0000256" key="1">
    <source>
        <dbReference type="ARBA" id="ARBA00004994"/>
    </source>
</evidence>
<evidence type="ECO:0000256" key="3">
    <source>
        <dbReference type="ARBA" id="ARBA00013014"/>
    </source>
</evidence>
<dbReference type="InterPro" id="IPR008927">
    <property type="entry name" value="6-PGluconate_DH-like_C_sf"/>
</dbReference>
<dbReference type="Proteomes" id="UP001467690">
    <property type="component" value="Unassembled WGS sequence"/>
</dbReference>
<dbReference type="Gene3D" id="1.10.1040.10">
    <property type="entry name" value="N-(1-d-carboxylethyl)-l-norvaline Dehydrogenase, domain 2"/>
    <property type="match status" value="1"/>
</dbReference>
<comment type="catalytic activity">
    <reaction evidence="9 10">
        <text>(R)-pantoate + NADP(+) = 2-dehydropantoate + NADPH + H(+)</text>
        <dbReference type="Rhea" id="RHEA:16233"/>
        <dbReference type="ChEBI" id="CHEBI:11561"/>
        <dbReference type="ChEBI" id="CHEBI:15378"/>
        <dbReference type="ChEBI" id="CHEBI:15980"/>
        <dbReference type="ChEBI" id="CHEBI:57783"/>
        <dbReference type="ChEBI" id="CHEBI:58349"/>
        <dbReference type="EC" id="1.1.1.169"/>
    </reaction>
</comment>
<dbReference type="EC" id="1.1.1.169" evidence="3 10"/>
<evidence type="ECO:0000256" key="2">
    <source>
        <dbReference type="ARBA" id="ARBA00007870"/>
    </source>
</evidence>
<keyword evidence="14" id="KW-1185">Reference proteome</keyword>
<dbReference type="PANTHER" id="PTHR43765:SF2">
    <property type="entry name" value="2-DEHYDROPANTOATE 2-REDUCTASE"/>
    <property type="match status" value="1"/>
</dbReference>
<comment type="similarity">
    <text evidence="2 10">Belongs to the ketopantoate reductase family.</text>
</comment>
<protein>
    <recommendedName>
        <fullName evidence="4 10">2-dehydropantoate 2-reductase</fullName>
        <ecNumber evidence="3 10">1.1.1.169</ecNumber>
    </recommendedName>
    <alternativeName>
        <fullName evidence="8 10">Ketopantoate reductase</fullName>
    </alternativeName>
</protein>
<dbReference type="GO" id="GO:0008677">
    <property type="term" value="F:2-dehydropantoate 2-reductase activity"/>
    <property type="evidence" value="ECO:0007669"/>
    <property type="project" value="UniProtKB-EC"/>
</dbReference>
<reference evidence="13 14" key="1">
    <citation type="submission" date="2024-06" db="EMBL/GenBank/DDBJ databases">
        <authorList>
            <person name="Chen R.Y."/>
        </authorList>
    </citation>
    <scope>NUCLEOTIDE SEQUENCE [LARGE SCALE GENOMIC DNA]</scope>
    <source>
        <strain evidence="13 14">D2</strain>
    </source>
</reference>
<dbReference type="InterPro" id="IPR036291">
    <property type="entry name" value="NAD(P)-bd_dom_sf"/>
</dbReference>
<name>A0ABV1RJH1_9ALTE</name>
<comment type="function">
    <text evidence="10">Catalyzes the NADPH-dependent reduction of ketopantoate into pantoic acid.</text>
</comment>
<proteinExistence type="inferred from homology"/>
<dbReference type="InterPro" id="IPR050838">
    <property type="entry name" value="Ketopantoate_reductase"/>
</dbReference>
<feature type="domain" description="Ketopantoate reductase C-terminal" evidence="12">
    <location>
        <begin position="176"/>
        <end position="299"/>
    </location>
</feature>
<evidence type="ECO:0000259" key="11">
    <source>
        <dbReference type="Pfam" id="PF02558"/>
    </source>
</evidence>
<dbReference type="Gene3D" id="3.40.50.720">
    <property type="entry name" value="NAD(P)-binding Rossmann-like Domain"/>
    <property type="match status" value="1"/>
</dbReference>
<keyword evidence="6 10" id="KW-0521">NADP</keyword>
<gene>
    <name evidence="13" type="ORF">ABS311_14415</name>
</gene>
<accession>A0ABV1RJH1</accession>
<dbReference type="InterPro" id="IPR013328">
    <property type="entry name" value="6PGD_dom2"/>
</dbReference>
<dbReference type="RefSeq" id="WP_143872202.1">
    <property type="nucleotide sequence ID" value="NZ_CP041660.1"/>
</dbReference>
<dbReference type="Pfam" id="PF08546">
    <property type="entry name" value="ApbA_C"/>
    <property type="match status" value="1"/>
</dbReference>
<evidence type="ECO:0000256" key="10">
    <source>
        <dbReference type="RuleBase" id="RU362068"/>
    </source>
</evidence>
<evidence type="ECO:0000256" key="9">
    <source>
        <dbReference type="ARBA" id="ARBA00048793"/>
    </source>
</evidence>
<keyword evidence="5 10" id="KW-0566">Pantothenate biosynthesis</keyword>
<evidence type="ECO:0000259" key="12">
    <source>
        <dbReference type="Pfam" id="PF08546"/>
    </source>
</evidence>
<keyword evidence="7 10" id="KW-0560">Oxidoreductase</keyword>
<dbReference type="InterPro" id="IPR003710">
    <property type="entry name" value="ApbA"/>
</dbReference>